<keyword evidence="9 12" id="KW-0694">RNA-binding</keyword>
<dbReference type="SUPFAM" id="SSF55681">
    <property type="entry name" value="Class II aaRS and biotin synthetases"/>
    <property type="match status" value="1"/>
</dbReference>
<evidence type="ECO:0000256" key="1">
    <source>
        <dbReference type="ARBA" id="ARBA00001946"/>
    </source>
</evidence>
<name>A0A449B2T8_9BACT</name>
<dbReference type="GO" id="GO:0000287">
    <property type="term" value="F:magnesium ion binding"/>
    <property type="evidence" value="ECO:0007669"/>
    <property type="project" value="InterPro"/>
</dbReference>
<evidence type="ECO:0000256" key="6">
    <source>
        <dbReference type="ARBA" id="ARBA00022741"/>
    </source>
</evidence>
<keyword evidence="3 12" id="KW-0820">tRNA-binding</keyword>
<evidence type="ECO:0000256" key="7">
    <source>
        <dbReference type="ARBA" id="ARBA00022840"/>
    </source>
</evidence>
<dbReference type="RefSeq" id="WP_129725668.1">
    <property type="nucleotide sequence ID" value="NZ_LR215036.1"/>
</dbReference>
<comment type="cofactor">
    <cofactor evidence="1">
        <name>Mg(2+)</name>
        <dbReference type="ChEBI" id="CHEBI:18420"/>
    </cofactor>
</comment>
<dbReference type="InterPro" id="IPR045060">
    <property type="entry name" value="Phe-tRNA-ligase_IIc_bsu"/>
</dbReference>
<evidence type="ECO:0000256" key="9">
    <source>
        <dbReference type="ARBA" id="ARBA00022884"/>
    </source>
</evidence>
<dbReference type="Gene3D" id="3.50.40.10">
    <property type="entry name" value="Phenylalanyl-trna Synthetase, Chain B, domain 3"/>
    <property type="match status" value="1"/>
</dbReference>
<keyword evidence="11" id="KW-0030">Aminoacyl-tRNA synthetase</keyword>
<dbReference type="EMBL" id="LR215036">
    <property type="protein sequence ID" value="VEU74881.1"/>
    <property type="molecule type" value="Genomic_DNA"/>
</dbReference>
<evidence type="ECO:0000256" key="5">
    <source>
        <dbReference type="ARBA" id="ARBA00022723"/>
    </source>
</evidence>
<organism evidence="15 16">
    <name type="scientific">Mycoplasmopsis citelli</name>
    <dbReference type="NCBI Taxonomy" id="171281"/>
    <lineage>
        <taxon>Bacteria</taxon>
        <taxon>Bacillati</taxon>
        <taxon>Mycoplasmatota</taxon>
        <taxon>Mycoplasmoidales</taxon>
        <taxon>Metamycoplasmataceae</taxon>
        <taxon>Mycoplasmopsis</taxon>
    </lineage>
</organism>
<evidence type="ECO:0000313" key="15">
    <source>
        <dbReference type="EMBL" id="VEU74881.1"/>
    </source>
</evidence>
<dbReference type="PANTHER" id="PTHR10947">
    <property type="entry name" value="PHENYLALANYL-TRNA SYNTHETASE BETA CHAIN AND LEUCINE-RICH REPEAT-CONTAINING PROTEIN 47"/>
    <property type="match status" value="1"/>
</dbReference>
<dbReference type="OrthoDB" id="9805455at2"/>
<dbReference type="GO" id="GO:0009328">
    <property type="term" value="C:phenylalanine-tRNA ligase complex"/>
    <property type="evidence" value="ECO:0007669"/>
    <property type="project" value="TreeGrafter"/>
</dbReference>
<dbReference type="InterPro" id="IPR005146">
    <property type="entry name" value="B3/B4_tRNA-bd"/>
</dbReference>
<dbReference type="PROSITE" id="PS50886">
    <property type="entry name" value="TRBD"/>
    <property type="match status" value="1"/>
</dbReference>
<keyword evidence="10" id="KW-0648">Protein biosynthesis</keyword>
<dbReference type="InterPro" id="IPR009061">
    <property type="entry name" value="DNA-bd_dom_put_sf"/>
</dbReference>
<dbReference type="InterPro" id="IPR002547">
    <property type="entry name" value="tRNA-bd_dom"/>
</dbReference>
<dbReference type="KEGG" id="mcit:NCTC10181_00750"/>
<evidence type="ECO:0000259" key="13">
    <source>
        <dbReference type="PROSITE" id="PS50886"/>
    </source>
</evidence>
<keyword evidence="7" id="KW-0067">ATP-binding</keyword>
<dbReference type="InterPro" id="IPR041616">
    <property type="entry name" value="PheRS_beta_core"/>
</dbReference>
<evidence type="ECO:0000259" key="14">
    <source>
        <dbReference type="PROSITE" id="PS51483"/>
    </source>
</evidence>
<dbReference type="GO" id="GO:0000049">
    <property type="term" value="F:tRNA binding"/>
    <property type="evidence" value="ECO:0007669"/>
    <property type="project" value="UniProtKB-UniRule"/>
</dbReference>
<dbReference type="AlphaFoldDB" id="A0A449B2T8"/>
<proteinExistence type="predicted"/>
<evidence type="ECO:0000256" key="8">
    <source>
        <dbReference type="ARBA" id="ARBA00022842"/>
    </source>
</evidence>
<dbReference type="InterPro" id="IPR020825">
    <property type="entry name" value="Phe-tRNA_synthase-like_B3/B4"/>
</dbReference>
<evidence type="ECO:0000313" key="16">
    <source>
        <dbReference type="Proteomes" id="UP000290985"/>
    </source>
</evidence>
<evidence type="ECO:0000256" key="4">
    <source>
        <dbReference type="ARBA" id="ARBA00022598"/>
    </source>
</evidence>
<dbReference type="Pfam" id="PF17759">
    <property type="entry name" value="tRNA_synthFbeta"/>
    <property type="match status" value="1"/>
</dbReference>
<dbReference type="Proteomes" id="UP000290985">
    <property type="component" value="Chromosome"/>
</dbReference>
<evidence type="ECO:0000256" key="11">
    <source>
        <dbReference type="ARBA" id="ARBA00023146"/>
    </source>
</evidence>
<dbReference type="GO" id="GO:0004826">
    <property type="term" value="F:phenylalanine-tRNA ligase activity"/>
    <property type="evidence" value="ECO:0007669"/>
    <property type="project" value="UniProtKB-EC"/>
</dbReference>
<accession>A0A449B2T8</accession>
<evidence type="ECO:0000256" key="2">
    <source>
        <dbReference type="ARBA" id="ARBA00012814"/>
    </source>
</evidence>
<dbReference type="Gene3D" id="3.30.56.10">
    <property type="match status" value="2"/>
</dbReference>
<dbReference type="Pfam" id="PF03483">
    <property type="entry name" value="B3_4"/>
    <property type="match status" value="1"/>
</dbReference>
<dbReference type="SMART" id="SM00874">
    <property type="entry name" value="B5"/>
    <property type="match status" value="1"/>
</dbReference>
<dbReference type="PANTHER" id="PTHR10947:SF0">
    <property type="entry name" value="PHENYLALANINE--TRNA LIGASE BETA SUBUNIT"/>
    <property type="match status" value="1"/>
</dbReference>
<dbReference type="NCBIfam" id="NF001882">
    <property type="entry name" value="PRK00629.5-4"/>
    <property type="match status" value="1"/>
</dbReference>
<dbReference type="SUPFAM" id="SSF56037">
    <property type="entry name" value="PheT/TilS domain"/>
    <property type="match status" value="1"/>
</dbReference>
<evidence type="ECO:0000256" key="3">
    <source>
        <dbReference type="ARBA" id="ARBA00022555"/>
    </source>
</evidence>
<dbReference type="SUPFAM" id="SSF50249">
    <property type="entry name" value="Nucleic acid-binding proteins"/>
    <property type="match status" value="1"/>
</dbReference>
<dbReference type="SMART" id="SM00873">
    <property type="entry name" value="B3_4"/>
    <property type="match status" value="1"/>
</dbReference>
<dbReference type="EC" id="6.1.1.20" evidence="2"/>
<dbReference type="Pfam" id="PF03484">
    <property type="entry name" value="B5"/>
    <property type="match status" value="1"/>
</dbReference>
<keyword evidence="4 15" id="KW-0436">Ligase</keyword>
<keyword evidence="5" id="KW-0479">Metal-binding</keyword>
<keyword evidence="16" id="KW-1185">Reference proteome</keyword>
<dbReference type="InterPro" id="IPR012340">
    <property type="entry name" value="NA-bd_OB-fold"/>
</dbReference>
<dbReference type="Gene3D" id="2.40.50.140">
    <property type="entry name" value="Nucleic acid-binding proteins"/>
    <property type="match status" value="1"/>
</dbReference>
<dbReference type="Gene3D" id="3.30.930.10">
    <property type="entry name" value="Bira Bifunctional Protein, Domain 2"/>
    <property type="match status" value="1"/>
</dbReference>
<dbReference type="GO" id="GO:0006432">
    <property type="term" value="P:phenylalanyl-tRNA aminoacylation"/>
    <property type="evidence" value="ECO:0007669"/>
    <property type="project" value="InterPro"/>
</dbReference>
<feature type="domain" description="B5" evidence="14">
    <location>
        <begin position="388"/>
        <end position="461"/>
    </location>
</feature>
<dbReference type="InterPro" id="IPR045864">
    <property type="entry name" value="aa-tRNA-synth_II/BPL/LPL"/>
</dbReference>
<keyword evidence="6" id="KW-0547">Nucleotide-binding</keyword>
<gene>
    <name evidence="15" type="primary">pheT</name>
    <name evidence="15" type="ORF">NCTC10181_00750</name>
</gene>
<dbReference type="SUPFAM" id="SSF46955">
    <property type="entry name" value="Putative DNA-binding domain"/>
    <property type="match status" value="1"/>
</dbReference>
<reference evidence="15 16" key="1">
    <citation type="submission" date="2019-01" db="EMBL/GenBank/DDBJ databases">
        <authorList>
            <consortium name="Pathogen Informatics"/>
        </authorList>
    </citation>
    <scope>NUCLEOTIDE SEQUENCE [LARGE SCALE GENOMIC DNA]</scope>
    <source>
        <strain evidence="15 16">NCTC10181</strain>
    </source>
</reference>
<sequence length="718" mass="82267">MILSLKHLNTYLPEYKLTLEIEKHLNELGFEVEYIKPFSDVKGLRFAKVLEVFDNPNASNLDVVKAQLSDKVITIQTANKILKPGDLTICFVEGSSKGKQVFGSKKLQGVISEGMFASWSEIGYDYSLLSPKDQVLVLPSNFASLEDDPIEKLNLDDYLLEISPTANRNDANSYMTIAMELAAFYNTKLALNNQMIKPSFISKIQVNKKDAEELMFLEVLGKKETSLQEKMLLAKHGIDSQFNWAINLTNLCLIESGVPAHVYPKNKLSRNLSAQLYSGTSKILGNKEVKVENVLTIFDNKKPVSFACVMGLEEYKVTESDEEFVFEIGVFDPKLVRHGSKEIKILSNSANQGSRKISKEIALRGMQYLQQQANGLKYSNIVNEIPKLNKLEILNDEKMLKLYSGMEDLSVFNSAKEKLQKLGFEFSNSLIKVPNYRYDVTIFADIIEELFRFYSYDNFQDAQFKNTPIKTQKRNITKNLLAFKGYDEVRTFTLVSQEKAKFNPFNFEQNINLITFVSKEREVIRNSIISSLNEIVEYNQKRKLNNINIFEKGMINDNVYVIGMSSTTKNFKEFANDVLDFIPYEVKLIPFKDNNLIHYNTSAKIMHQNKMIGWIGKLHPQFDNTNALYAEFLDTFNDNLAKFTSVNLEPYKSIDLTFELQLNEHISAKIEAISNLGEVFEINQIDDFYKEATKTRFVTLRIVGQTSEIQKIDNHFNK</sequence>
<evidence type="ECO:0000256" key="10">
    <source>
        <dbReference type="ARBA" id="ARBA00022917"/>
    </source>
</evidence>
<feature type="domain" description="TRNA-binding" evidence="13">
    <location>
        <begin position="38"/>
        <end position="151"/>
    </location>
</feature>
<keyword evidence="8" id="KW-0460">Magnesium</keyword>
<evidence type="ECO:0000256" key="12">
    <source>
        <dbReference type="PROSITE-ProRule" id="PRU00209"/>
    </source>
</evidence>
<dbReference type="PROSITE" id="PS51483">
    <property type="entry name" value="B5"/>
    <property type="match status" value="1"/>
</dbReference>
<dbReference type="InterPro" id="IPR005147">
    <property type="entry name" value="tRNA_synthase_B5-dom"/>
</dbReference>
<dbReference type="GO" id="GO:0005524">
    <property type="term" value="F:ATP binding"/>
    <property type="evidence" value="ECO:0007669"/>
    <property type="project" value="UniProtKB-KW"/>
</dbReference>
<protein>
    <recommendedName>
        <fullName evidence="2">phenylalanine--tRNA ligase</fullName>
        <ecNumber evidence="2">6.1.1.20</ecNumber>
    </recommendedName>
</protein>